<feature type="compositionally biased region" description="Low complexity" evidence="1">
    <location>
        <begin position="191"/>
        <end position="211"/>
    </location>
</feature>
<evidence type="ECO:0000256" key="1">
    <source>
        <dbReference type="SAM" id="MobiDB-lite"/>
    </source>
</evidence>
<organism evidence="3 4">
    <name type="scientific">Meripilus lineatus</name>
    <dbReference type="NCBI Taxonomy" id="2056292"/>
    <lineage>
        <taxon>Eukaryota</taxon>
        <taxon>Fungi</taxon>
        <taxon>Dikarya</taxon>
        <taxon>Basidiomycota</taxon>
        <taxon>Agaricomycotina</taxon>
        <taxon>Agaricomycetes</taxon>
        <taxon>Polyporales</taxon>
        <taxon>Meripilaceae</taxon>
        <taxon>Meripilus</taxon>
    </lineage>
</organism>
<dbReference type="EMBL" id="JANAWD010000179">
    <property type="protein sequence ID" value="KAJ3484699.1"/>
    <property type="molecule type" value="Genomic_DNA"/>
</dbReference>
<keyword evidence="2" id="KW-0732">Signal</keyword>
<evidence type="ECO:0000313" key="3">
    <source>
        <dbReference type="EMBL" id="KAJ3484699.1"/>
    </source>
</evidence>
<feature type="region of interest" description="Disordered" evidence="1">
    <location>
        <begin position="167"/>
        <end position="233"/>
    </location>
</feature>
<gene>
    <name evidence="3" type="ORF">NLI96_g5444</name>
</gene>
<evidence type="ECO:0000313" key="4">
    <source>
        <dbReference type="Proteomes" id="UP001212997"/>
    </source>
</evidence>
<reference evidence="3" key="1">
    <citation type="submission" date="2022-07" db="EMBL/GenBank/DDBJ databases">
        <title>Genome Sequence of Physisporinus lineatus.</title>
        <authorList>
            <person name="Buettner E."/>
        </authorList>
    </citation>
    <scope>NUCLEOTIDE SEQUENCE</scope>
    <source>
        <strain evidence="3">VT162</strain>
    </source>
</reference>
<comment type="caution">
    <text evidence="3">The sequence shown here is derived from an EMBL/GenBank/DDBJ whole genome shotgun (WGS) entry which is preliminary data.</text>
</comment>
<feature type="signal peptide" evidence="2">
    <location>
        <begin position="1"/>
        <end position="24"/>
    </location>
</feature>
<feature type="chain" id="PRO_5042248683" description="Glycopeptide" evidence="2">
    <location>
        <begin position="25"/>
        <end position="269"/>
    </location>
</feature>
<feature type="region of interest" description="Disordered" evidence="1">
    <location>
        <begin position="250"/>
        <end position="269"/>
    </location>
</feature>
<evidence type="ECO:0008006" key="5">
    <source>
        <dbReference type="Google" id="ProtNLM"/>
    </source>
</evidence>
<sequence>MAPTFLRVAVPLVVSLFAAVAVRAEQHIVRFQNKCGHGTPQLIQGPNVLSTGRDYVSNGPLTSAIAYLQTGNCGFNGENCALVELTLKNPSQPGSGSSSDISLIAPHAYNVETGFSYFGGCDGTGATCSSPQCKTAFHKPDDTHVQVACQSTNVNLLITFCGSSGGKASASTPPSVQKADVPASDPVPVNAASTPPAEASSSPEPSPTAAAQKPVTTCLNRQKKRSAPQLVARGMPEDIMIRASDPRARAMYDAHRRHHAKLSGRYPNA</sequence>
<evidence type="ECO:0000256" key="2">
    <source>
        <dbReference type="SAM" id="SignalP"/>
    </source>
</evidence>
<dbReference type="AlphaFoldDB" id="A0AAD5V2R5"/>
<accession>A0AAD5V2R5</accession>
<proteinExistence type="predicted"/>
<dbReference type="Proteomes" id="UP001212997">
    <property type="component" value="Unassembled WGS sequence"/>
</dbReference>
<name>A0AAD5V2R5_9APHY</name>
<keyword evidence="4" id="KW-1185">Reference proteome</keyword>
<protein>
    <recommendedName>
        <fullName evidence="5">Glycopeptide</fullName>
    </recommendedName>
</protein>